<sequence length="617" mass="66560">MRGHSPGIMKIRCTAKLQFCGCQRCAKLEFRATFSGENSMKTLLTYMIGLIIFMLTSAVSFAATAVVPGTIRTDATFNHIGVLWWITGDDDLDSSMTVEFRKQGESVWKSGAPAMRAYPTIIVNGSALGLNYWAASALFLASGTIYQLRLTLSDPDGGSATQIVTAATRTEPQPDPAGTHRYIIPGSSGGDGSSGNPFRGLQTAANNAQPGDIFHVAAGTYSSFQLLTSGTAGHPIVFQGPAIGSAIIDGNDTDRGVVTLGEYGQSIAYVILAGLTIQNGYWGVDAQNSHDIVIRRNVIQNIGFGIYNRRDGALEGNQTVCDNVITGRTTWPGSDIPEERGIDLRGYGNVVCHNTVQNFGDGVSVQPFTGSSFGNDIYGNDIAYCVDDGIEIDYNQANVRVWRNRVMNARMGVSVQPIRGGPAYIFRNELFNLESTPIKMHNQTTGFYVIHNTSAKLDDGHGDDGSMWRNAVFRNNLFLGTDYAFEFITAPDEGFRDFDYNAWGTTRASLPYFKWNGTQYNTLLDLPDGVEEHGVAAAFGHVVNAALPAAWNQPVAPGSRDLRLVAGAPEINAGAAISNLNDAFSLSGAPDLGAFEYGQPLPLYGPRSPISYLLWTK</sequence>
<dbReference type="InterPro" id="IPR012334">
    <property type="entry name" value="Pectin_lyas_fold"/>
</dbReference>
<gene>
    <name evidence="4" type="ORF">U27_04743</name>
</gene>
<feature type="transmembrane region" description="Helical" evidence="2">
    <location>
        <begin position="43"/>
        <end position="67"/>
    </location>
</feature>
<organism evidence="4">
    <name type="scientific">Vecturithrix granuli</name>
    <dbReference type="NCBI Taxonomy" id="1499967"/>
    <lineage>
        <taxon>Bacteria</taxon>
        <taxon>Candidatus Moduliflexota</taxon>
        <taxon>Candidatus Vecturitrichia</taxon>
        <taxon>Candidatus Vecturitrichales</taxon>
        <taxon>Candidatus Vecturitrichaceae</taxon>
        <taxon>Candidatus Vecturithrix</taxon>
    </lineage>
</organism>
<dbReference type="eggNOG" id="COG3420">
    <property type="taxonomic scope" value="Bacteria"/>
</dbReference>
<dbReference type="InterPro" id="IPR011050">
    <property type="entry name" value="Pectin_lyase_fold/virulence"/>
</dbReference>
<dbReference type="EMBL" id="DF820466">
    <property type="protein sequence ID" value="GAK57776.1"/>
    <property type="molecule type" value="Genomic_DNA"/>
</dbReference>
<name>A0A081BZM1_VECG1</name>
<evidence type="ECO:0000256" key="2">
    <source>
        <dbReference type="SAM" id="Phobius"/>
    </source>
</evidence>
<evidence type="ECO:0000313" key="5">
    <source>
        <dbReference type="Proteomes" id="UP000030661"/>
    </source>
</evidence>
<accession>A0A081BZM1</accession>
<dbReference type="STRING" id="1499967.U27_04743"/>
<feature type="region of interest" description="Disordered" evidence="1">
    <location>
        <begin position="170"/>
        <end position="202"/>
    </location>
</feature>
<dbReference type="SMART" id="SM00710">
    <property type="entry name" value="PbH1"/>
    <property type="match status" value="6"/>
</dbReference>
<dbReference type="AlphaFoldDB" id="A0A081BZM1"/>
<dbReference type="InterPro" id="IPR006626">
    <property type="entry name" value="PbH1"/>
</dbReference>
<dbReference type="HOGENOM" id="CLU_448219_0_0_0"/>
<protein>
    <recommendedName>
        <fullName evidence="3">DUF1565 domain-containing protein</fullName>
    </recommendedName>
</protein>
<reference evidence="4" key="1">
    <citation type="journal article" date="2015" name="PeerJ">
        <title>First genomic representation of candidate bacterial phylum KSB3 points to enhanced environmental sensing as a trigger of wastewater bulking.</title>
        <authorList>
            <person name="Sekiguchi Y."/>
            <person name="Ohashi A."/>
            <person name="Parks D.H."/>
            <person name="Yamauchi T."/>
            <person name="Tyson G.W."/>
            <person name="Hugenholtz P."/>
        </authorList>
    </citation>
    <scope>NUCLEOTIDE SEQUENCE [LARGE SCALE GENOMIC DNA]</scope>
</reference>
<dbReference type="Pfam" id="PF07602">
    <property type="entry name" value="DUF1565"/>
    <property type="match status" value="1"/>
</dbReference>
<feature type="domain" description="DUF1565" evidence="3">
    <location>
        <begin position="187"/>
        <end position="418"/>
    </location>
</feature>
<evidence type="ECO:0000256" key="1">
    <source>
        <dbReference type="SAM" id="MobiDB-lite"/>
    </source>
</evidence>
<dbReference type="SUPFAM" id="SSF51126">
    <property type="entry name" value="Pectin lyase-like"/>
    <property type="match status" value="1"/>
</dbReference>
<proteinExistence type="predicted"/>
<keyword evidence="2" id="KW-0472">Membrane</keyword>
<dbReference type="Gene3D" id="2.160.20.10">
    <property type="entry name" value="Single-stranded right-handed beta-helix, Pectin lyase-like"/>
    <property type="match status" value="1"/>
</dbReference>
<keyword evidence="5" id="KW-1185">Reference proteome</keyword>
<evidence type="ECO:0000259" key="3">
    <source>
        <dbReference type="Pfam" id="PF07602"/>
    </source>
</evidence>
<dbReference type="Proteomes" id="UP000030661">
    <property type="component" value="Unassembled WGS sequence"/>
</dbReference>
<keyword evidence="2" id="KW-0812">Transmembrane</keyword>
<evidence type="ECO:0000313" key="4">
    <source>
        <dbReference type="EMBL" id="GAK57776.1"/>
    </source>
</evidence>
<keyword evidence="2" id="KW-1133">Transmembrane helix</keyword>
<dbReference type="InterPro" id="IPR011459">
    <property type="entry name" value="DUF1565"/>
</dbReference>